<feature type="domain" description="ZP" evidence="3">
    <location>
        <begin position="26"/>
        <end position="277"/>
    </location>
</feature>
<dbReference type="Proteomes" id="UP000694546">
    <property type="component" value="Chromosome 8"/>
</dbReference>
<evidence type="ECO:0000313" key="4">
    <source>
        <dbReference type="Ensembl" id="ENSGMOP00000004312.2"/>
    </source>
</evidence>
<dbReference type="Gene3D" id="2.60.40.4100">
    <property type="entry name" value="Zona pellucida, ZP-C domain"/>
    <property type="match status" value="1"/>
</dbReference>
<name>A0A8C4YZR2_GADMO</name>
<dbReference type="PANTHER" id="PTHR11576">
    <property type="entry name" value="ZONA PELLUCIDA SPERM-BINDING PROTEIN 3"/>
    <property type="match status" value="1"/>
</dbReference>
<keyword evidence="1" id="KW-1015">Disulfide bond</keyword>
<sequence>MKNYVCMIVLAVIASAAANAGDIKIDCSKDSVNITWTIPAEFIPHATRFFLGSCIPSDFAILQSGEAELYFKHKYMDCNSRRRPKGKRVIYQNELTYRPKTRNHPADFTYPFECYSHRDQNKWIPKFNRPGVGVAEGHGNLIFHLALLNEDLSAISKSNEVPLGSMMPIWAAVEQKSHQPMLLLIDECVAAATPELQPAGQYYPLVGNQGCLLASTWGNSKFLPRYHSSAMVLNLQTFKLAFTDELPQVYINCKLVAWDPEALGEERKACNYVKETGSWELLDDPSQSHLCSCCDSSCKYRHKRGADKSRGIAQNVVLGPLRFVNPSDEVGPRSTSRSDLK</sequence>
<dbReference type="Pfam" id="PF00100">
    <property type="entry name" value="Zona_pellucida"/>
    <property type="match status" value="1"/>
</dbReference>
<dbReference type="AlphaFoldDB" id="A0A8C4YZR2"/>
<evidence type="ECO:0000313" key="5">
    <source>
        <dbReference type="Proteomes" id="UP000694546"/>
    </source>
</evidence>
<evidence type="ECO:0000256" key="2">
    <source>
        <dbReference type="SAM" id="SignalP"/>
    </source>
</evidence>
<protein>
    <submittedName>
        <fullName evidence="4">Zona pellucida glycoprotein 3f, tandem duplicate 2</fullName>
    </submittedName>
</protein>
<dbReference type="PANTHER" id="PTHR11576:SF3">
    <property type="entry name" value="SI:CH211-14A17.6-RELATED"/>
    <property type="match status" value="1"/>
</dbReference>
<organism evidence="4 5">
    <name type="scientific">Gadus morhua</name>
    <name type="common">Atlantic cod</name>
    <dbReference type="NCBI Taxonomy" id="8049"/>
    <lineage>
        <taxon>Eukaryota</taxon>
        <taxon>Metazoa</taxon>
        <taxon>Chordata</taxon>
        <taxon>Craniata</taxon>
        <taxon>Vertebrata</taxon>
        <taxon>Euteleostomi</taxon>
        <taxon>Actinopterygii</taxon>
        <taxon>Neopterygii</taxon>
        <taxon>Teleostei</taxon>
        <taxon>Neoteleostei</taxon>
        <taxon>Acanthomorphata</taxon>
        <taxon>Zeiogadaria</taxon>
        <taxon>Gadariae</taxon>
        <taxon>Gadiformes</taxon>
        <taxon>Gadoidei</taxon>
        <taxon>Gadidae</taxon>
        <taxon>Gadus</taxon>
    </lineage>
</organism>
<dbReference type="GO" id="GO:0007339">
    <property type="term" value="P:binding of sperm to zona pellucida"/>
    <property type="evidence" value="ECO:0007669"/>
    <property type="project" value="TreeGrafter"/>
</dbReference>
<dbReference type="RefSeq" id="XP_030219488.1">
    <property type="nucleotide sequence ID" value="XM_030363628.1"/>
</dbReference>
<dbReference type="InterPro" id="IPR055355">
    <property type="entry name" value="ZP-C"/>
</dbReference>
<keyword evidence="2" id="KW-0732">Signal</keyword>
<dbReference type="GO" id="GO:2000344">
    <property type="term" value="P:positive regulation of acrosome reaction"/>
    <property type="evidence" value="ECO:0007669"/>
    <property type="project" value="TreeGrafter"/>
</dbReference>
<dbReference type="GO" id="GO:0035803">
    <property type="term" value="P:egg coat formation"/>
    <property type="evidence" value="ECO:0007669"/>
    <property type="project" value="TreeGrafter"/>
</dbReference>
<dbReference type="SMART" id="SM00241">
    <property type="entry name" value="ZP"/>
    <property type="match status" value="1"/>
</dbReference>
<dbReference type="OMA" id="IVWDGDY"/>
<dbReference type="GO" id="GO:0031012">
    <property type="term" value="C:extracellular matrix"/>
    <property type="evidence" value="ECO:0007669"/>
    <property type="project" value="TreeGrafter"/>
</dbReference>
<dbReference type="GeneID" id="115548786"/>
<dbReference type="PROSITE" id="PS51034">
    <property type="entry name" value="ZP_2"/>
    <property type="match status" value="1"/>
</dbReference>
<feature type="signal peptide" evidence="2">
    <location>
        <begin position="1"/>
        <end position="20"/>
    </location>
</feature>
<dbReference type="InterPro" id="IPR001507">
    <property type="entry name" value="ZP_dom"/>
</dbReference>
<proteinExistence type="predicted"/>
<reference evidence="4" key="1">
    <citation type="submission" date="2025-08" db="UniProtKB">
        <authorList>
            <consortium name="Ensembl"/>
        </authorList>
    </citation>
    <scope>IDENTIFICATION</scope>
</reference>
<dbReference type="GeneTree" id="ENSGT01030000234567"/>
<reference evidence="4" key="2">
    <citation type="submission" date="2025-09" db="UniProtKB">
        <authorList>
            <consortium name="Ensembl"/>
        </authorList>
    </citation>
    <scope>IDENTIFICATION</scope>
</reference>
<dbReference type="Gene3D" id="2.60.40.3210">
    <property type="entry name" value="Zona pellucida, ZP-N domain"/>
    <property type="match status" value="1"/>
</dbReference>
<evidence type="ECO:0000256" key="1">
    <source>
        <dbReference type="ARBA" id="ARBA00023157"/>
    </source>
</evidence>
<accession>A0A8C4YZR2</accession>
<keyword evidence="5" id="KW-1185">Reference proteome</keyword>
<dbReference type="Ensembl" id="ENSGMOT00000004444.2">
    <property type="protein sequence ID" value="ENSGMOP00000004312.2"/>
    <property type="gene ID" value="ENSGMOG00000004059.2"/>
</dbReference>
<dbReference type="GO" id="GO:0032190">
    <property type="term" value="F:acrosin binding"/>
    <property type="evidence" value="ECO:0007669"/>
    <property type="project" value="TreeGrafter"/>
</dbReference>
<dbReference type="InterPro" id="IPR042235">
    <property type="entry name" value="ZP-C_dom"/>
</dbReference>
<dbReference type="OrthoDB" id="9928644at2759"/>
<gene>
    <name evidence="4" type="primary">LOC115548786</name>
</gene>
<feature type="chain" id="PRO_5045627212" evidence="2">
    <location>
        <begin position="21"/>
        <end position="341"/>
    </location>
</feature>
<evidence type="ECO:0000259" key="3">
    <source>
        <dbReference type="PROSITE" id="PS51034"/>
    </source>
</evidence>